<evidence type="ECO:0000256" key="7">
    <source>
        <dbReference type="SAM" id="MobiDB-lite"/>
    </source>
</evidence>
<dbReference type="GO" id="GO:0005634">
    <property type="term" value="C:nucleus"/>
    <property type="evidence" value="ECO:0007669"/>
    <property type="project" value="UniProtKB-SubCell"/>
</dbReference>
<comment type="function">
    <text evidence="6">Transcriptional repressor that regulates multiple aspects of plant growth and development.</text>
</comment>
<organism evidence="9 10">
    <name type="scientific">Cynara cardunculus var. scolymus</name>
    <name type="common">Globe artichoke</name>
    <name type="synonym">Cynara scolymus</name>
    <dbReference type="NCBI Taxonomy" id="59895"/>
    <lineage>
        <taxon>Eukaryota</taxon>
        <taxon>Viridiplantae</taxon>
        <taxon>Streptophyta</taxon>
        <taxon>Embryophyta</taxon>
        <taxon>Tracheophyta</taxon>
        <taxon>Spermatophyta</taxon>
        <taxon>Magnoliopsida</taxon>
        <taxon>eudicotyledons</taxon>
        <taxon>Gunneridae</taxon>
        <taxon>Pentapetalae</taxon>
        <taxon>asterids</taxon>
        <taxon>campanulids</taxon>
        <taxon>Asterales</taxon>
        <taxon>Asteraceae</taxon>
        <taxon>Carduoideae</taxon>
        <taxon>Cardueae</taxon>
        <taxon>Carduinae</taxon>
        <taxon>Cynara</taxon>
    </lineage>
</organism>
<dbReference type="GO" id="GO:0045892">
    <property type="term" value="P:negative regulation of DNA-templated transcription"/>
    <property type="evidence" value="ECO:0007669"/>
    <property type="project" value="UniProtKB-UniRule"/>
</dbReference>
<evidence type="ECO:0000259" key="8">
    <source>
        <dbReference type="PROSITE" id="PS51754"/>
    </source>
</evidence>
<feature type="domain" description="OVATE" evidence="8">
    <location>
        <begin position="266"/>
        <end position="325"/>
    </location>
</feature>
<dbReference type="NCBIfam" id="TIGR01568">
    <property type="entry name" value="A_thal_3678"/>
    <property type="match status" value="1"/>
</dbReference>
<proteinExistence type="predicted"/>
<evidence type="ECO:0000256" key="4">
    <source>
        <dbReference type="ARBA" id="ARBA00023163"/>
    </source>
</evidence>
<evidence type="ECO:0000256" key="2">
    <source>
        <dbReference type="ARBA" id="ARBA00022491"/>
    </source>
</evidence>
<dbReference type="InterPro" id="IPR006458">
    <property type="entry name" value="Ovate_C"/>
</dbReference>
<feature type="compositionally biased region" description="Basic residues" evidence="7">
    <location>
        <begin position="205"/>
        <end position="216"/>
    </location>
</feature>
<evidence type="ECO:0000256" key="3">
    <source>
        <dbReference type="ARBA" id="ARBA00023015"/>
    </source>
</evidence>
<evidence type="ECO:0000313" key="10">
    <source>
        <dbReference type="Proteomes" id="UP000243975"/>
    </source>
</evidence>
<evidence type="ECO:0000256" key="1">
    <source>
        <dbReference type="ARBA" id="ARBA00004123"/>
    </source>
</evidence>
<dbReference type="PANTHER" id="PTHR33057:SF82">
    <property type="entry name" value="TRANSCRIPTION REPRESSOR OFP5"/>
    <property type="match status" value="1"/>
</dbReference>
<accession>A0A124SB41</accession>
<dbReference type="Pfam" id="PF04844">
    <property type="entry name" value="Ovate"/>
    <property type="match status" value="1"/>
</dbReference>
<evidence type="ECO:0000256" key="6">
    <source>
        <dbReference type="RuleBase" id="RU367028"/>
    </source>
</evidence>
<dbReference type="OMA" id="TRVECRI"/>
<evidence type="ECO:0000313" key="9">
    <source>
        <dbReference type="EMBL" id="KVH89455.1"/>
    </source>
</evidence>
<dbReference type="InterPro" id="IPR038933">
    <property type="entry name" value="Ovate"/>
</dbReference>
<keyword evidence="3 6" id="KW-0805">Transcription regulation</keyword>
<dbReference type="EMBL" id="LEKV01005210">
    <property type="protein sequence ID" value="KVH89455.1"/>
    <property type="molecule type" value="Genomic_DNA"/>
</dbReference>
<reference evidence="9 10" key="1">
    <citation type="journal article" date="2016" name="Sci. Rep.">
        <title>The genome sequence of the outbreeding globe artichoke constructed de novo incorporating a phase-aware low-pass sequencing strategy of F1 progeny.</title>
        <authorList>
            <person name="Scaglione D."/>
            <person name="Reyes-Chin-Wo S."/>
            <person name="Acquadro A."/>
            <person name="Froenicke L."/>
            <person name="Portis E."/>
            <person name="Beitel C."/>
            <person name="Tirone M."/>
            <person name="Mauro R."/>
            <person name="Lo Monaco A."/>
            <person name="Mauromicale G."/>
            <person name="Faccioli P."/>
            <person name="Cattivelli L."/>
            <person name="Rieseberg L."/>
            <person name="Michelmore R."/>
            <person name="Lanteri S."/>
        </authorList>
    </citation>
    <scope>NUCLEOTIDE SEQUENCE [LARGE SCALE GENOMIC DNA]</scope>
    <source>
        <strain evidence="9">2C</strain>
    </source>
</reference>
<keyword evidence="10" id="KW-1185">Reference proteome</keyword>
<dbReference type="PROSITE" id="PS51754">
    <property type="entry name" value="OVATE"/>
    <property type="match status" value="1"/>
</dbReference>
<protein>
    <recommendedName>
        <fullName evidence="6">Transcription repressor</fullName>
    </recommendedName>
    <alternativeName>
        <fullName evidence="6">Ovate family protein</fullName>
    </alternativeName>
</protein>
<dbReference type="STRING" id="59895.A0A124SB41"/>
<keyword evidence="4 6" id="KW-0804">Transcription</keyword>
<dbReference type="Gramene" id="KVH89455">
    <property type="protein sequence ID" value="KVH89455"/>
    <property type="gene ID" value="Ccrd_008562"/>
</dbReference>
<keyword evidence="2 6" id="KW-0678">Repressor</keyword>
<dbReference type="AlphaFoldDB" id="A0A124SB41"/>
<comment type="subcellular location">
    <subcellularLocation>
        <location evidence="1 6">Nucleus</location>
    </subcellularLocation>
</comment>
<sequence>MMSWGRKKTFRTTSSASGFSLNTWLLRFKKKRDDAKPVSGNGRRKWNKNPVSPMDDGFYWRISFDEERYEDEVVLQNSDYQLNVSPVSSRSFKKMASDGRKMREFIGEEGRFERVRRKGKVGSPEAVEKLVSESKPEDGGRVATVDNSRTWQSKLNSDLQTIVEDYAIEDSNMEEEWQKLKNMKLNEIKLKSEKQRKSVDVSKEMHRKRSKQRRKVNAFSPRTLTRVECRIKALEDMKRTRMKMKEMNKEKAVKDAFRTGLDSFAIVKSSYDPQRDFRDSMIEMIIEKGIRQRDELEELLACYLTLNCDEYHHLIIKVFQQVWLELNHFDPYSRF</sequence>
<name>A0A124SB41_CYNCS</name>
<feature type="region of interest" description="Disordered" evidence="7">
    <location>
        <begin position="196"/>
        <end position="216"/>
    </location>
</feature>
<comment type="caution">
    <text evidence="9">The sequence shown here is derived from an EMBL/GenBank/DDBJ whole genome shotgun (WGS) entry which is preliminary data.</text>
</comment>
<keyword evidence="5 6" id="KW-0539">Nucleus</keyword>
<dbReference type="PANTHER" id="PTHR33057">
    <property type="entry name" value="TRANSCRIPTION REPRESSOR OFP7-RELATED"/>
    <property type="match status" value="1"/>
</dbReference>
<dbReference type="Proteomes" id="UP000243975">
    <property type="component" value="Unassembled WGS sequence"/>
</dbReference>
<evidence type="ECO:0000256" key="5">
    <source>
        <dbReference type="ARBA" id="ARBA00023242"/>
    </source>
</evidence>
<gene>
    <name evidence="9" type="ORF">Ccrd_008562</name>
</gene>